<evidence type="ECO:0000256" key="6">
    <source>
        <dbReference type="ARBA" id="ARBA00022452"/>
    </source>
</evidence>
<dbReference type="InterPro" id="IPR034626">
    <property type="entry name" value="OEP24"/>
</dbReference>
<comment type="subunit">
    <text evidence="4">Homooligomers form large rather nonselective pores in plastidial outer membranes.</text>
</comment>
<keyword evidence="8" id="KW-0934">Plastid</keyword>
<proteinExistence type="predicted"/>
<dbReference type="EMBL" id="KV862244">
    <property type="protein sequence ID" value="OIV89779.1"/>
    <property type="molecule type" value="Genomic_DNA"/>
</dbReference>
<evidence type="ECO:0000256" key="12">
    <source>
        <dbReference type="ARBA" id="ARBA00023114"/>
    </source>
</evidence>
<dbReference type="OMA" id="AESTWNF"/>
<keyword evidence="7" id="KW-0150">Chloroplast</keyword>
<dbReference type="GO" id="GO:0046930">
    <property type="term" value="C:pore complex"/>
    <property type="evidence" value="ECO:0007669"/>
    <property type="project" value="UniProtKB-KW"/>
</dbReference>
<evidence type="ECO:0000256" key="7">
    <source>
        <dbReference type="ARBA" id="ARBA00022528"/>
    </source>
</evidence>
<keyword evidence="6" id="KW-1134">Transmembrane beta strand</keyword>
<dbReference type="Proteomes" id="UP000188354">
    <property type="component" value="Unassembled WGS sequence"/>
</dbReference>
<keyword evidence="10" id="KW-1002">Plastid outer membrane</keyword>
<keyword evidence="15" id="KW-1185">Reference proteome</keyword>
<dbReference type="GO" id="GO:0034426">
    <property type="term" value="C:etioplast membrane"/>
    <property type="evidence" value="ECO:0007669"/>
    <property type="project" value="UniProtKB-SubCell"/>
</dbReference>
<dbReference type="PANTHER" id="PTHR35284:SF1">
    <property type="entry name" value="OUTER ENVELOPE PORE PROTEIN 24A, CHLOROPLASTIC-RELATED"/>
    <property type="match status" value="1"/>
</dbReference>
<protein>
    <submittedName>
        <fullName evidence="14">Uncharacterized protein</fullName>
    </submittedName>
</protein>
<dbReference type="Gramene" id="OIV89779">
    <property type="protein sequence ID" value="OIV89779"/>
    <property type="gene ID" value="TanjilG_01104"/>
</dbReference>
<evidence type="ECO:0000313" key="15">
    <source>
        <dbReference type="Proteomes" id="UP000188354"/>
    </source>
</evidence>
<keyword evidence="5" id="KW-0813">Transport</keyword>
<evidence type="ECO:0000256" key="5">
    <source>
        <dbReference type="ARBA" id="ARBA00022448"/>
    </source>
</evidence>
<keyword evidence="12" id="KW-0626">Porin</keyword>
<dbReference type="GO" id="GO:0009707">
    <property type="term" value="C:chloroplast outer membrane"/>
    <property type="evidence" value="ECO:0007669"/>
    <property type="project" value="UniProtKB-SubCell"/>
</dbReference>
<keyword evidence="9" id="KW-0812">Transmembrane</keyword>
<gene>
    <name evidence="14" type="ORF">TanjilG_01104</name>
</gene>
<name>A0A1J7FP43_LUPAN</name>
<evidence type="ECO:0000256" key="1">
    <source>
        <dbReference type="ARBA" id="ARBA00002327"/>
    </source>
</evidence>
<evidence type="ECO:0000256" key="4">
    <source>
        <dbReference type="ARBA" id="ARBA00011593"/>
    </source>
</evidence>
<evidence type="ECO:0000256" key="11">
    <source>
        <dbReference type="ARBA" id="ARBA00023065"/>
    </source>
</evidence>
<comment type="function">
    <text evidence="1">High-conductance voltage-dependent solute channel with a slight selectivity for cations transporting triosephosphates, dicarboxylic acids, ATP, inorganic phosphate (Pi), sugars, and positively or negatively charged amino acids.</text>
</comment>
<dbReference type="PANTHER" id="PTHR35284">
    <property type="entry name" value="OUTER ENVELOPE PORE PROTEIN 24A, CHLOROPLASTIC-RELATED"/>
    <property type="match status" value="1"/>
</dbReference>
<keyword evidence="11" id="KW-0406">Ion transport</keyword>
<evidence type="ECO:0000256" key="3">
    <source>
        <dbReference type="ARBA" id="ARBA00004441"/>
    </source>
</evidence>
<accession>A0A1J7FP43</accession>
<dbReference type="GO" id="GO:0022843">
    <property type="term" value="F:voltage-gated monoatomic cation channel activity"/>
    <property type="evidence" value="ECO:0007669"/>
    <property type="project" value="InterPro"/>
</dbReference>
<dbReference type="AlphaFoldDB" id="A0A1J7FP43"/>
<keyword evidence="13" id="KW-0472">Membrane</keyword>
<evidence type="ECO:0000313" key="14">
    <source>
        <dbReference type="EMBL" id="OIV89779.1"/>
    </source>
</evidence>
<dbReference type="OrthoDB" id="1185978at2759"/>
<dbReference type="GO" id="GO:0015288">
    <property type="term" value="F:porin activity"/>
    <property type="evidence" value="ECO:0007669"/>
    <property type="project" value="UniProtKB-KW"/>
</dbReference>
<comment type="subcellular location">
    <subcellularLocation>
        <location evidence="2">Plastid</location>
        <location evidence="2">Chloroplast outer membrane</location>
        <topology evidence="2">Multi-pass membrane protein</topology>
    </subcellularLocation>
    <subcellularLocation>
        <location evidence="3">Plastid</location>
        <location evidence="3">Etioplast membrane</location>
        <topology evidence="3">Multi-pass membrane protein</topology>
    </subcellularLocation>
</comment>
<evidence type="ECO:0000256" key="9">
    <source>
        <dbReference type="ARBA" id="ARBA00022692"/>
    </source>
</evidence>
<sequence>MKAALKGKYDIDNNGAAAATVAFNAGDVKLRASITDATFINGPSLTGLSLSIDKPGSFIVDYNVPKKDVRFQIMNTIRVAEKPLNLTYIHSWRDNRTILDGTLVFDPANKISGNYALDSGNGKLKYTYVHKGLTTFEPTYDVSKNSWDFAASRRVYGDDVLKASYQTSSKVLGLEWSRNSKNTGNFKILASVNLAEEQKLPKLIAETTWNLEI</sequence>
<reference evidence="14 15" key="1">
    <citation type="journal article" date="2017" name="Plant Biotechnol. J.">
        <title>A comprehensive draft genome sequence for lupin (Lupinus angustifolius), an emerging health food: insights into plant-microbe interactions and legume evolution.</title>
        <authorList>
            <person name="Hane J.K."/>
            <person name="Ming Y."/>
            <person name="Kamphuis L.G."/>
            <person name="Nelson M.N."/>
            <person name="Garg G."/>
            <person name="Atkins C.A."/>
            <person name="Bayer P.E."/>
            <person name="Bravo A."/>
            <person name="Bringans S."/>
            <person name="Cannon S."/>
            <person name="Edwards D."/>
            <person name="Foley R."/>
            <person name="Gao L.L."/>
            <person name="Harrison M.J."/>
            <person name="Huang W."/>
            <person name="Hurgobin B."/>
            <person name="Li S."/>
            <person name="Liu C.W."/>
            <person name="McGrath A."/>
            <person name="Morahan G."/>
            <person name="Murray J."/>
            <person name="Weller J."/>
            <person name="Jian J."/>
            <person name="Singh K.B."/>
        </authorList>
    </citation>
    <scope>NUCLEOTIDE SEQUENCE [LARGE SCALE GENOMIC DNA]</scope>
    <source>
        <strain evidence="15">cv. Tanjil</strain>
        <tissue evidence="14">Whole plant</tissue>
    </source>
</reference>
<evidence type="ECO:0000256" key="10">
    <source>
        <dbReference type="ARBA" id="ARBA00022805"/>
    </source>
</evidence>
<dbReference type="STRING" id="3871.A0A1J7FP43"/>
<organism evidence="14 15">
    <name type="scientific">Lupinus angustifolius</name>
    <name type="common">Narrow-leaved blue lupine</name>
    <dbReference type="NCBI Taxonomy" id="3871"/>
    <lineage>
        <taxon>Eukaryota</taxon>
        <taxon>Viridiplantae</taxon>
        <taxon>Streptophyta</taxon>
        <taxon>Embryophyta</taxon>
        <taxon>Tracheophyta</taxon>
        <taxon>Spermatophyta</taxon>
        <taxon>Magnoliopsida</taxon>
        <taxon>eudicotyledons</taxon>
        <taxon>Gunneridae</taxon>
        <taxon>Pentapetalae</taxon>
        <taxon>rosids</taxon>
        <taxon>fabids</taxon>
        <taxon>Fabales</taxon>
        <taxon>Fabaceae</taxon>
        <taxon>Papilionoideae</taxon>
        <taxon>50 kb inversion clade</taxon>
        <taxon>genistoids sensu lato</taxon>
        <taxon>core genistoids</taxon>
        <taxon>Genisteae</taxon>
        <taxon>Lupinus</taxon>
    </lineage>
</organism>
<evidence type="ECO:0000256" key="13">
    <source>
        <dbReference type="ARBA" id="ARBA00023136"/>
    </source>
</evidence>
<dbReference type="GO" id="GO:0034765">
    <property type="term" value="P:regulation of monoatomic ion transmembrane transport"/>
    <property type="evidence" value="ECO:0007669"/>
    <property type="project" value="InterPro"/>
</dbReference>
<evidence type="ECO:0000256" key="8">
    <source>
        <dbReference type="ARBA" id="ARBA00022640"/>
    </source>
</evidence>
<evidence type="ECO:0000256" key="2">
    <source>
        <dbReference type="ARBA" id="ARBA00004396"/>
    </source>
</evidence>
<dbReference type="KEGG" id="lang:109339774"/>